<dbReference type="Proteomes" id="UP000499080">
    <property type="component" value="Unassembled WGS sequence"/>
</dbReference>
<comment type="caution">
    <text evidence="1">The sequence shown here is derived from an EMBL/GenBank/DDBJ whole genome shotgun (WGS) entry which is preliminary data.</text>
</comment>
<evidence type="ECO:0000313" key="2">
    <source>
        <dbReference type="Proteomes" id="UP000499080"/>
    </source>
</evidence>
<protein>
    <submittedName>
        <fullName evidence="1">Uncharacterized protein</fullName>
    </submittedName>
</protein>
<sequence length="102" mass="11894">MRSVINKNGLRCQEKTCKVHFPSLCGLFQQRLTFVCFSHSFIQISEITTKFHVAERCKKFRSFLNQYVPNRWIGRCGSNDTLFCPKPLRSSAITPCDFLAWK</sequence>
<gene>
    <name evidence="1" type="ORF">AVEN_165864_1</name>
</gene>
<reference evidence="1 2" key="1">
    <citation type="journal article" date="2019" name="Sci. Rep.">
        <title>Orb-weaving spider Araneus ventricosus genome elucidates the spidroin gene catalogue.</title>
        <authorList>
            <person name="Kono N."/>
            <person name="Nakamura H."/>
            <person name="Ohtoshi R."/>
            <person name="Moran D.A.P."/>
            <person name="Shinohara A."/>
            <person name="Yoshida Y."/>
            <person name="Fujiwara M."/>
            <person name="Mori M."/>
            <person name="Tomita M."/>
            <person name="Arakawa K."/>
        </authorList>
    </citation>
    <scope>NUCLEOTIDE SEQUENCE [LARGE SCALE GENOMIC DNA]</scope>
</reference>
<organism evidence="1 2">
    <name type="scientific">Araneus ventricosus</name>
    <name type="common">Orbweaver spider</name>
    <name type="synonym">Epeira ventricosa</name>
    <dbReference type="NCBI Taxonomy" id="182803"/>
    <lineage>
        <taxon>Eukaryota</taxon>
        <taxon>Metazoa</taxon>
        <taxon>Ecdysozoa</taxon>
        <taxon>Arthropoda</taxon>
        <taxon>Chelicerata</taxon>
        <taxon>Arachnida</taxon>
        <taxon>Araneae</taxon>
        <taxon>Araneomorphae</taxon>
        <taxon>Entelegynae</taxon>
        <taxon>Araneoidea</taxon>
        <taxon>Araneidae</taxon>
        <taxon>Araneus</taxon>
    </lineage>
</organism>
<accession>A0A4Y2K7S8</accession>
<dbReference type="EMBL" id="BGPR01004251">
    <property type="protein sequence ID" value="GBM97606.1"/>
    <property type="molecule type" value="Genomic_DNA"/>
</dbReference>
<evidence type="ECO:0000313" key="1">
    <source>
        <dbReference type="EMBL" id="GBM97606.1"/>
    </source>
</evidence>
<keyword evidence="2" id="KW-1185">Reference proteome</keyword>
<proteinExistence type="predicted"/>
<dbReference type="AlphaFoldDB" id="A0A4Y2K7S8"/>
<name>A0A4Y2K7S8_ARAVE</name>